<dbReference type="EMBL" id="AMZH03004651">
    <property type="protein sequence ID" value="RRT68574.1"/>
    <property type="molecule type" value="Genomic_DNA"/>
</dbReference>
<evidence type="ECO:0000313" key="2">
    <source>
        <dbReference type="EMBL" id="RRT68574.1"/>
    </source>
</evidence>
<protein>
    <submittedName>
        <fullName evidence="2">Uncharacterized protein</fullName>
    </submittedName>
</protein>
<feature type="non-terminal residue" evidence="2">
    <location>
        <position position="172"/>
    </location>
</feature>
<feature type="compositionally biased region" description="Polar residues" evidence="1">
    <location>
        <begin position="126"/>
        <end position="139"/>
    </location>
</feature>
<sequence>MNYANGQLRVLRVLLELTIYVLEFKFFNRLDHQKPPLSATMIAAPRLIVMPTQSLHDSVTKFFSRQLLGLRRSAGSRGAKGSGAVGRLVTLFGAVVEVVWGYDGNGLRLGRRLRVAAAHFKEAPPGSSTETRRQPSTRVNPGDRTRLLPRRRSSTRVNPGDRTRLLALVRSF</sequence>
<organism evidence="2 3">
    <name type="scientific">Ensete ventricosum</name>
    <name type="common">Abyssinian banana</name>
    <name type="synonym">Musa ensete</name>
    <dbReference type="NCBI Taxonomy" id="4639"/>
    <lineage>
        <taxon>Eukaryota</taxon>
        <taxon>Viridiplantae</taxon>
        <taxon>Streptophyta</taxon>
        <taxon>Embryophyta</taxon>
        <taxon>Tracheophyta</taxon>
        <taxon>Spermatophyta</taxon>
        <taxon>Magnoliopsida</taxon>
        <taxon>Liliopsida</taxon>
        <taxon>Zingiberales</taxon>
        <taxon>Musaceae</taxon>
        <taxon>Ensete</taxon>
    </lineage>
</organism>
<feature type="region of interest" description="Disordered" evidence="1">
    <location>
        <begin position="120"/>
        <end position="160"/>
    </location>
</feature>
<comment type="caution">
    <text evidence="2">The sequence shown here is derived from an EMBL/GenBank/DDBJ whole genome shotgun (WGS) entry which is preliminary data.</text>
</comment>
<reference evidence="2 3" key="1">
    <citation type="journal article" date="2014" name="Agronomy (Basel)">
        <title>A Draft Genome Sequence for Ensete ventricosum, the Drought-Tolerant Tree Against Hunger.</title>
        <authorList>
            <person name="Harrison J."/>
            <person name="Moore K.A."/>
            <person name="Paszkiewicz K."/>
            <person name="Jones T."/>
            <person name="Grant M."/>
            <person name="Ambacheew D."/>
            <person name="Muzemil S."/>
            <person name="Studholme D.J."/>
        </authorList>
    </citation>
    <scope>NUCLEOTIDE SEQUENCE [LARGE SCALE GENOMIC DNA]</scope>
</reference>
<dbReference type="AlphaFoldDB" id="A0A426ZX73"/>
<gene>
    <name evidence="2" type="ORF">B296_00038189</name>
</gene>
<name>A0A426ZX73_ENSVE</name>
<dbReference type="Proteomes" id="UP000287651">
    <property type="component" value="Unassembled WGS sequence"/>
</dbReference>
<accession>A0A426ZX73</accession>
<proteinExistence type="predicted"/>
<evidence type="ECO:0000313" key="3">
    <source>
        <dbReference type="Proteomes" id="UP000287651"/>
    </source>
</evidence>
<evidence type="ECO:0000256" key="1">
    <source>
        <dbReference type="SAM" id="MobiDB-lite"/>
    </source>
</evidence>